<accession>A0A5M6IY64</accession>
<evidence type="ECO:0000313" key="3">
    <source>
        <dbReference type="Proteomes" id="UP000325255"/>
    </source>
</evidence>
<evidence type="ECO:0008006" key="4">
    <source>
        <dbReference type="Google" id="ProtNLM"/>
    </source>
</evidence>
<feature type="chain" id="PRO_5024353712" description="UrcA family protein" evidence="1">
    <location>
        <begin position="31"/>
        <end position="105"/>
    </location>
</feature>
<evidence type="ECO:0000256" key="1">
    <source>
        <dbReference type="SAM" id="SignalP"/>
    </source>
</evidence>
<comment type="caution">
    <text evidence="2">The sequence shown here is derived from an EMBL/GenBank/DDBJ whole genome shotgun (WGS) entry which is preliminary data.</text>
</comment>
<sequence>MKVMIGHSTLLCRRLTAGVFLVGLAVTTQAESVAHDVEPTRVTTDSAAYCDELATQLASEDREGKDMPGEARVLATEGQRMCRDGLVRPGIYRLRRALQILHGDP</sequence>
<dbReference type="OrthoDB" id="7275517at2"/>
<protein>
    <recommendedName>
        <fullName evidence="4">UrcA family protein</fullName>
    </recommendedName>
</protein>
<dbReference type="Proteomes" id="UP000325255">
    <property type="component" value="Unassembled WGS sequence"/>
</dbReference>
<dbReference type="AlphaFoldDB" id="A0A5M6IY64"/>
<name>A0A5M6IY64_9PROT</name>
<keyword evidence="3" id="KW-1185">Reference proteome</keyword>
<organism evidence="2 3">
    <name type="scientific">Rhodovastum atsumiense</name>
    <dbReference type="NCBI Taxonomy" id="504468"/>
    <lineage>
        <taxon>Bacteria</taxon>
        <taxon>Pseudomonadati</taxon>
        <taxon>Pseudomonadota</taxon>
        <taxon>Alphaproteobacteria</taxon>
        <taxon>Acetobacterales</taxon>
        <taxon>Acetobacteraceae</taxon>
        <taxon>Rhodovastum</taxon>
    </lineage>
</organism>
<evidence type="ECO:0000313" key="2">
    <source>
        <dbReference type="EMBL" id="KAA5613221.1"/>
    </source>
</evidence>
<dbReference type="EMBL" id="VWPK01000007">
    <property type="protein sequence ID" value="KAA5613221.1"/>
    <property type="molecule type" value="Genomic_DNA"/>
</dbReference>
<keyword evidence="1" id="KW-0732">Signal</keyword>
<gene>
    <name evidence="2" type="ORF">F1189_05870</name>
</gene>
<dbReference type="RefSeq" id="WP_150039704.1">
    <property type="nucleotide sequence ID" value="NZ_OW485601.1"/>
</dbReference>
<proteinExistence type="predicted"/>
<reference evidence="2 3" key="1">
    <citation type="submission" date="2019-09" db="EMBL/GenBank/DDBJ databases">
        <title>Genome sequence of Rhodovastum atsumiense, a diverse member of the Acetobacteraceae family of non-sulfur purple photosynthetic bacteria.</title>
        <authorList>
            <person name="Meyer T."/>
            <person name="Kyndt J."/>
        </authorList>
    </citation>
    <scope>NUCLEOTIDE SEQUENCE [LARGE SCALE GENOMIC DNA]</scope>
    <source>
        <strain evidence="2 3">DSM 21279</strain>
    </source>
</reference>
<feature type="signal peptide" evidence="1">
    <location>
        <begin position="1"/>
        <end position="30"/>
    </location>
</feature>